<keyword evidence="2 5" id="KW-0812">Transmembrane</keyword>
<evidence type="ECO:0000313" key="7">
    <source>
        <dbReference type="EMBL" id="OGG02907.1"/>
    </source>
</evidence>
<accession>A0A1F5YSF1</accession>
<keyword evidence="3 5" id="KW-1133">Transmembrane helix</keyword>
<proteinExistence type="predicted"/>
<dbReference type="Pfam" id="PF04932">
    <property type="entry name" value="Wzy_C"/>
    <property type="match status" value="1"/>
</dbReference>
<dbReference type="STRING" id="1798371.A2W14_00125"/>
<feature type="transmembrane region" description="Helical" evidence="5">
    <location>
        <begin position="126"/>
        <end position="144"/>
    </location>
</feature>
<name>A0A1F5YSF1_9BACT</name>
<evidence type="ECO:0000313" key="8">
    <source>
        <dbReference type="Proteomes" id="UP000176665"/>
    </source>
</evidence>
<dbReference type="InterPro" id="IPR007016">
    <property type="entry name" value="O-antigen_ligase-rel_domated"/>
</dbReference>
<evidence type="ECO:0000256" key="3">
    <source>
        <dbReference type="ARBA" id="ARBA00022989"/>
    </source>
</evidence>
<keyword evidence="4 5" id="KW-0472">Membrane</keyword>
<dbReference type="AlphaFoldDB" id="A0A1F5YSF1"/>
<feature type="transmembrane region" description="Helical" evidence="5">
    <location>
        <begin position="164"/>
        <end position="184"/>
    </location>
</feature>
<dbReference type="PANTHER" id="PTHR37422">
    <property type="entry name" value="TEICHURONIC ACID BIOSYNTHESIS PROTEIN TUAE"/>
    <property type="match status" value="1"/>
</dbReference>
<evidence type="ECO:0000256" key="2">
    <source>
        <dbReference type="ARBA" id="ARBA00022692"/>
    </source>
</evidence>
<feature type="transmembrane region" description="Helical" evidence="5">
    <location>
        <begin position="95"/>
        <end position="114"/>
    </location>
</feature>
<dbReference type="PANTHER" id="PTHR37422:SF13">
    <property type="entry name" value="LIPOPOLYSACCHARIDE BIOSYNTHESIS PROTEIN PA4999-RELATED"/>
    <property type="match status" value="1"/>
</dbReference>
<evidence type="ECO:0000256" key="1">
    <source>
        <dbReference type="ARBA" id="ARBA00004141"/>
    </source>
</evidence>
<dbReference type="Proteomes" id="UP000176665">
    <property type="component" value="Unassembled WGS sequence"/>
</dbReference>
<feature type="transmembrane region" description="Helical" evidence="5">
    <location>
        <begin position="232"/>
        <end position="249"/>
    </location>
</feature>
<feature type="domain" description="O-antigen ligase-related" evidence="6">
    <location>
        <begin position="200"/>
        <end position="335"/>
    </location>
</feature>
<evidence type="ECO:0000256" key="5">
    <source>
        <dbReference type="SAM" id="Phobius"/>
    </source>
</evidence>
<feature type="transmembrane region" description="Helical" evidence="5">
    <location>
        <begin position="63"/>
        <end position="83"/>
    </location>
</feature>
<evidence type="ECO:0000259" key="6">
    <source>
        <dbReference type="Pfam" id="PF04932"/>
    </source>
</evidence>
<dbReference type="GO" id="GO:0016020">
    <property type="term" value="C:membrane"/>
    <property type="evidence" value="ECO:0007669"/>
    <property type="project" value="UniProtKB-SubCell"/>
</dbReference>
<feature type="transmembrane region" description="Helical" evidence="5">
    <location>
        <begin position="319"/>
        <end position="341"/>
    </location>
</feature>
<feature type="transmembrane region" description="Helical" evidence="5">
    <location>
        <begin position="196"/>
        <end position="226"/>
    </location>
</feature>
<feature type="transmembrane region" description="Helical" evidence="5">
    <location>
        <begin position="33"/>
        <end position="51"/>
    </location>
</feature>
<gene>
    <name evidence="7" type="ORF">A2W14_00125</name>
</gene>
<reference evidence="7 8" key="1">
    <citation type="journal article" date="2016" name="Nat. Commun.">
        <title>Thousands of microbial genomes shed light on interconnected biogeochemical processes in an aquifer system.</title>
        <authorList>
            <person name="Anantharaman K."/>
            <person name="Brown C.T."/>
            <person name="Hug L.A."/>
            <person name="Sharon I."/>
            <person name="Castelle C.J."/>
            <person name="Probst A.J."/>
            <person name="Thomas B.C."/>
            <person name="Singh A."/>
            <person name="Wilkins M.J."/>
            <person name="Karaoz U."/>
            <person name="Brodie E.L."/>
            <person name="Williams K.H."/>
            <person name="Hubbard S.S."/>
            <person name="Banfield J.F."/>
        </authorList>
    </citation>
    <scope>NUCLEOTIDE SEQUENCE [LARGE SCALE GENOMIC DNA]</scope>
</reference>
<sequence length="391" mass="45058">MKKIIRNLIALILFSSVLGPAAKLPLGIEPVNIYLSDLLVAALVIVLLVNLKKIIPLIKNDQPLKYFFIFVIFAFISLLFNPLNLSLSEFFISSLYLFRYLSYFGIYIAVLYLFRTEKKLKNTFLNYLNISGISLLILGWLQYLLYPDLRNLSYLGWDPHYKRIFALIFDPNYLGLLLIFYLQIRFIHFRHNLKEVLLRIINLITIAFTYSRSTYLALFSSAFYLACFSKKLVLYLIISLFLSLSLFFLPRPGGEGVKLERFFSVRERLSNWQSAGQLIKQNPLLGVGFNSLRYARKKYQLLPENWLTSHSAAGIDNSFLFILATTGVIGLAVYLYFLAVLFKKSAVLGRSAIIAAVVHSFFLNSLFFSFILIWLWVICAVSQSKKIRESN</sequence>
<dbReference type="InterPro" id="IPR051533">
    <property type="entry name" value="WaaL-like"/>
</dbReference>
<dbReference type="EMBL" id="MFJA01000046">
    <property type="protein sequence ID" value="OGG02907.1"/>
    <property type="molecule type" value="Genomic_DNA"/>
</dbReference>
<evidence type="ECO:0000256" key="4">
    <source>
        <dbReference type="ARBA" id="ARBA00023136"/>
    </source>
</evidence>
<protein>
    <recommendedName>
        <fullName evidence="6">O-antigen ligase-related domain-containing protein</fullName>
    </recommendedName>
</protein>
<feature type="transmembrane region" description="Helical" evidence="5">
    <location>
        <begin position="353"/>
        <end position="381"/>
    </location>
</feature>
<comment type="caution">
    <text evidence="7">The sequence shown here is derived from an EMBL/GenBank/DDBJ whole genome shotgun (WGS) entry which is preliminary data.</text>
</comment>
<comment type="subcellular location">
    <subcellularLocation>
        <location evidence="1">Membrane</location>
        <topology evidence="1">Multi-pass membrane protein</topology>
    </subcellularLocation>
</comment>
<organism evidence="7 8">
    <name type="scientific">Candidatus Gottesmanbacteria bacterium RBG_16_37_8</name>
    <dbReference type="NCBI Taxonomy" id="1798371"/>
    <lineage>
        <taxon>Bacteria</taxon>
        <taxon>Candidatus Gottesmaniibacteriota</taxon>
    </lineage>
</organism>